<dbReference type="Proteomes" id="UP000603453">
    <property type="component" value="Unassembled WGS sequence"/>
</dbReference>
<evidence type="ECO:0000313" key="2">
    <source>
        <dbReference type="Proteomes" id="UP000603453"/>
    </source>
</evidence>
<gene>
    <name evidence="1" type="ORF">INT47_012750</name>
</gene>
<reference evidence="1" key="1">
    <citation type="submission" date="2020-12" db="EMBL/GenBank/DDBJ databases">
        <title>Metabolic potential, ecology and presence of endohyphal bacteria is reflected in genomic diversity of Mucoromycotina.</title>
        <authorList>
            <person name="Muszewska A."/>
            <person name="Okrasinska A."/>
            <person name="Steczkiewicz K."/>
            <person name="Drgas O."/>
            <person name="Orlowska M."/>
            <person name="Perlinska-Lenart U."/>
            <person name="Aleksandrzak-Piekarczyk T."/>
            <person name="Szatraj K."/>
            <person name="Zielenkiewicz U."/>
            <person name="Pilsyk S."/>
            <person name="Malc E."/>
            <person name="Mieczkowski P."/>
            <person name="Kruszewska J.S."/>
            <person name="Biernat P."/>
            <person name="Pawlowska J."/>
        </authorList>
    </citation>
    <scope>NUCLEOTIDE SEQUENCE</scope>
    <source>
        <strain evidence="1">WA0000017839</strain>
    </source>
</reference>
<comment type="caution">
    <text evidence="1">The sequence shown here is derived from an EMBL/GenBank/DDBJ whole genome shotgun (WGS) entry which is preliminary data.</text>
</comment>
<dbReference type="OrthoDB" id="2301961at2759"/>
<organism evidence="1 2">
    <name type="scientific">Mucor saturninus</name>
    <dbReference type="NCBI Taxonomy" id="64648"/>
    <lineage>
        <taxon>Eukaryota</taxon>
        <taxon>Fungi</taxon>
        <taxon>Fungi incertae sedis</taxon>
        <taxon>Mucoromycota</taxon>
        <taxon>Mucoromycotina</taxon>
        <taxon>Mucoromycetes</taxon>
        <taxon>Mucorales</taxon>
        <taxon>Mucorineae</taxon>
        <taxon>Mucoraceae</taxon>
        <taxon>Mucor</taxon>
    </lineage>
</organism>
<dbReference type="AlphaFoldDB" id="A0A8H7UPZ3"/>
<accession>A0A8H7UPZ3</accession>
<protein>
    <submittedName>
        <fullName evidence="1">Uncharacterized protein</fullName>
    </submittedName>
</protein>
<proteinExistence type="predicted"/>
<name>A0A8H7UPZ3_9FUNG</name>
<keyword evidence="2" id="KW-1185">Reference proteome</keyword>
<evidence type="ECO:0000313" key="1">
    <source>
        <dbReference type="EMBL" id="KAG2191240.1"/>
    </source>
</evidence>
<sequence>MTIGFQDLSGSTDKESNTDLRFILSNINNEEKKIALLRNPDCLGQHVGVEYLGLYAKNELIDASRTYFTSHNNVLEGGHVEMDVRKQEGQYNFTYNAMTNFVTVYVLPQFTLYLGISWSNIGCQKRKLLALEGEDRMFSYIPADDYAPIFVFTNSWRSKTFQLLQSETL</sequence>
<dbReference type="EMBL" id="JAEPRD010000450">
    <property type="protein sequence ID" value="KAG2191240.1"/>
    <property type="molecule type" value="Genomic_DNA"/>
</dbReference>